<dbReference type="EMBL" id="LAZR01067969">
    <property type="protein sequence ID" value="KKK50544.1"/>
    <property type="molecule type" value="Genomic_DNA"/>
</dbReference>
<proteinExistence type="predicted"/>
<evidence type="ECO:0000256" key="1">
    <source>
        <dbReference type="SAM" id="MobiDB-lite"/>
    </source>
</evidence>
<feature type="region of interest" description="Disordered" evidence="1">
    <location>
        <begin position="118"/>
        <end position="150"/>
    </location>
</feature>
<dbReference type="AlphaFoldDB" id="A0A0F8Y8X7"/>
<protein>
    <submittedName>
        <fullName evidence="2">Uncharacterized protein</fullName>
    </submittedName>
</protein>
<sequence length="150" mass="17055">MLKTLFGKTEKKTRPTFEEYILRCPWKSDLCIERSSHIGSGEFSSVKGKAYHSVRCSADGPNDDETYHHAYIGWWPDFDGFEQANSFAASLQKTIKELVGVDAPIYENNKQKNEHAGWCMGYDGDEKPEGTPADELSEEFEVYDDEEEAV</sequence>
<accession>A0A0F8Y8X7</accession>
<evidence type="ECO:0000313" key="2">
    <source>
        <dbReference type="EMBL" id="KKK50544.1"/>
    </source>
</evidence>
<name>A0A0F8Y8X7_9ZZZZ</name>
<comment type="caution">
    <text evidence="2">The sequence shown here is derived from an EMBL/GenBank/DDBJ whole genome shotgun (WGS) entry which is preliminary data.</text>
</comment>
<reference evidence="2" key="1">
    <citation type="journal article" date="2015" name="Nature">
        <title>Complex archaea that bridge the gap between prokaryotes and eukaryotes.</title>
        <authorList>
            <person name="Spang A."/>
            <person name="Saw J.H."/>
            <person name="Jorgensen S.L."/>
            <person name="Zaremba-Niedzwiedzka K."/>
            <person name="Martijn J."/>
            <person name="Lind A.E."/>
            <person name="van Eijk R."/>
            <person name="Schleper C."/>
            <person name="Guy L."/>
            <person name="Ettema T.J."/>
        </authorList>
    </citation>
    <scope>NUCLEOTIDE SEQUENCE</scope>
</reference>
<gene>
    <name evidence="2" type="ORF">LCGC14_3123960</name>
</gene>
<feature type="compositionally biased region" description="Acidic residues" evidence="1">
    <location>
        <begin position="135"/>
        <end position="150"/>
    </location>
</feature>
<organism evidence="2">
    <name type="scientific">marine sediment metagenome</name>
    <dbReference type="NCBI Taxonomy" id="412755"/>
    <lineage>
        <taxon>unclassified sequences</taxon>
        <taxon>metagenomes</taxon>
        <taxon>ecological metagenomes</taxon>
    </lineage>
</organism>